<dbReference type="CDD" id="cd00590">
    <property type="entry name" value="RRM_SF"/>
    <property type="match status" value="1"/>
</dbReference>
<dbReference type="SUPFAM" id="SSF54928">
    <property type="entry name" value="RNA-binding domain, RBD"/>
    <property type="match status" value="1"/>
</dbReference>
<accession>A0ABR3S6P2</accession>
<dbReference type="Gene3D" id="3.30.70.330">
    <property type="match status" value="1"/>
</dbReference>
<gene>
    <name evidence="3" type="ORF">SLS60_000556</name>
</gene>
<reference evidence="3 4" key="1">
    <citation type="submission" date="2024-02" db="EMBL/GenBank/DDBJ databases">
        <title>De novo assembly and annotation of 12 fungi associated with fruit tree decline syndrome in Ontario, Canada.</title>
        <authorList>
            <person name="Sulman M."/>
            <person name="Ellouze W."/>
            <person name="Ilyukhin E."/>
        </authorList>
    </citation>
    <scope>NUCLEOTIDE SEQUENCE [LARGE SCALE GENOMIC DNA]</scope>
    <source>
        <strain evidence="3 4">M42-189</strain>
    </source>
</reference>
<evidence type="ECO:0000256" key="1">
    <source>
        <dbReference type="SAM" id="MobiDB-lite"/>
    </source>
</evidence>
<dbReference type="Pfam" id="PF00076">
    <property type="entry name" value="RRM_1"/>
    <property type="match status" value="1"/>
</dbReference>
<feature type="compositionally biased region" description="Basic and acidic residues" evidence="1">
    <location>
        <begin position="211"/>
        <end position="233"/>
    </location>
</feature>
<dbReference type="InterPro" id="IPR035979">
    <property type="entry name" value="RBD_domain_sf"/>
</dbReference>
<keyword evidence="4" id="KW-1185">Reference proteome</keyword>
<evidence type="ECO:0000313" key="3">
    <source>
        <dbReference type="EMBL" id="KAL1612330.1"/>
    </source>
</evidence>
<feature type="domain" description="RRM" evidence="2">
    <location>
        <begin position="105"/>
        <end position="165"/>
    </location>
</feature>
<dbReference type="InterPro" id="IPR000504">
    <property type="entry name" value="RRM_dom"/>
</dbReference>
<dbReference type="Proteomes" id="UP001521785">
    <property type="component" value="Unassembled WGS sequence"/>
</dbReference>
<feature type="region of interest" description="Disordered" evidence="1">
    <location>
        <begin position="211"/>
        <end position="252"/>
    </location>
</feature>
<proteinExistence type="predicted"/>
<protein>
    <recommendedName>
        <fullName evidence="2">RRM domain-containing protein</fullName>
    </recommendedName>
</protein>
<evidence type="ECO:0000259" key="2">
    <source>
        <dbReference type="Pfam" id="PF00076"/>
    </source>
</evidence>
<dbReference type="EMBL" id="JAKJXO020000001">
    <property type="protein sequence ID" value="KAL1612330.1"/>
    <property type="molecule type" value="Genomic_DNA"/>
</dbReference>
<dbReference type="InterPro" id="IPR012677">
    <property type="entry name" value="Nucleotide-bd_a/b_plait_sf"/>
</dbReference>
<name>A0ABR3S6P2_9PLEO</name>
<comment type="caution">
    <text evidence="3">The sequence shown here is derived from an EMBL/GenBank/DDBJ whole genome shotgun (WGS) entry which is preliminary data.</text>
</comment>
<evidence type="ECO:0000313" key="4">
    <source>
        <dbReference type="Proteomes" id="UP001521785"/>
    </source>
</evidence>
<organism evidence="3 4">
    <name type="scientific">Paraconiothyrium brasiliense</name>
    <dbReference type="NCBI Taxonomy" id="300254"/>
    <lineage>
        <taxon>Eukaryota</taxon>
        <taxon>Fungi</taxon>
        <taxon>Dikarya</taxon>
        <taxon>Ascomycota</taxon>
        <taxon>Pezizomycotina</taxon>
        <taxon>Dothideomycetes</taxon>
        <taxon>Pleosporomycetidae</taxon>
        <taxon>Pleosporales</taxon>
        <taxon>Massarineae</taxon>
        <taxon>Didymosphaeriaceae</taxon>
        <taxon>Paraconiothyrium</taxon>
    </lineage>
</organism>
<sequence length="252" mass="28904">MDRFRLQGDMSASVELEDERQAQKAVQVLNGNDSLGSPVYLRPLNPDFNWDTFHTTARTYSHFVREDEAGIRKAVQPLLEGRRVRISVKSPAWGNKGDSPTERRDADLKALERTFDRFGIESISRLSPQFGQMTYHPKFFCHIDFTTKEGADEAIRAIHETEIEGVLVWAKRTEIDSTKAFQIGRVHQGSLIQLQEKGLAPPASEIHEDWVSKSAKKDPMNFDRHRNWTDKTRPPHKRAYRSKDEAVETTAE</sequence>